<keyword evidence="2" id="KW-1185">Reference proteome</keyword>
<proteinExistence type="predicted"/>
<gene>
    <name evidence="1" type="ORF">AGERDE_LOCUS9829</name>
</gene>
<protein>
    <submittedName>
        <fullName evidence="1">3590_t:CDS:1</fullName>
    </submittedName>
</protein>
<comment type="caution">
    <text evidence="1">The sequence shown here is derived from an EMBL/GenBank/DDBJ whole genome shotgun (WGS) entry which is preliminary data.</text>
</comment>
<evidence type="ECO:0000313" key="1">
    <source>
        <dbReference type="EMBL" id="CAG8615910.1"/>
    </source>
</evidence>
<dbReference type="EMBL" id="CAJVPL010002633">
    <property type="protein sequence ID" value="CAG8615910.1"/>
    <property type="molecule type" value="Genomic_DNA"/>
</dbReference>
<reference evidence="1" key="1">
    <citation type="submission" date="2021-06" db="EMBL/GenBank/DDBJ databases">
        <authorList>
            <person name="Kallberg Y."/>
            <person name="Tangrot J."/>
            <person name="Rosling A."/>
        </authorList>
    </citation>
    <scope>NUCLEOTIDE SEQUENCE</scope>
    <source>
        <strain evidence="1">MT106</strain>
    </source>
</reference>
<evidence type="ECO:0000313" key="2">
    <source>
        <dbReference type="Proteomes" id="UP000789831"/>
    </source>
</evidence>
<dbReference type="Proteomes" id="UP000789831">
    <property type="component" value="Unassembled WGS sequence"/>
</dbReference>
<dbReference type="AlphaFoldDB" id="A0A9N9CTW2"/>
<name>A0A9N9CTW2_9GLOM</name>
<organism evidence="1 2">
    <name type="scientific">Ambispora gerdemannii</name>
    <dbReference type="NCBI Taxonomy" id="144530"/>
    <lineage>
        <taxon>Eukaryota</taxon>
        <taxon>Fungi</taxon>
        <taxon>Fungi incertae sedis</taxon>
        <taxon>Mucoromycota</taxon>
        <taxon>Glomeromycotina</taxon>
        <taxon>Glomeromycetes</taxon>
        <taxon>Archaeosporales</taxon>
        <taxon>Ambisporaceae</taxon>
        <taxon>Ambispora</taxon>
    </lineage>
</organism>
<accession>A0A9N9CTW2</accession>
<sequence>MPSFRKLIYNYSITLDQPKSPQFTSTIRHLRGLRQNLRKSVPLNHWLFSAHERTRKHQKITVDVVQEQSNDEGPHSNQIQKSINVDEVDIRNKLIAVLDAKDKTYMSVYLMES</sequence>